<accession>A0A7M5WZ96</accession>
<sequence>MNKAFAFLCILPAMVAAHAHCDCQKVDGGLTEWTQFTPCSTSCGPGTKERVRFCAAPYPQFGGKDCSGSLKESEPCNLRPCPRNGGWGVWIQGTCSKKCGGGVKINTRSCNKPAPSKCGKDCVGATTSKPISCNTHRCPVWKDDCSQCQYNSLMKCTRKCRQRCYDHQDYIVDDKYCQGAPKTSEKDCPTKDCPAVYVWRYRCKGQITACRKHPITNACVQDCEPTCVNFHTAYVVNDKRCKGPKVKKVIPCNDKKGCPNIPPKGLCGDCKAKALVKAMKYKDPFRKNNFVGLACRDSEVHADLHAYCAANKGKQTMTGGLPANDWWWIHCSVDGPWCKPCATRGLVFNSKCDACEVTADGPCSNVTRKPMIW</sequence>
<evidence type="ECO:0000256" key="1">
    <source>
        <dbReference type="ARBA" id="ARBA00004167"/>
    </source>
</evidence>
<feature type="chain" id="PRO_5029796078" evidence="6">
    <location>
        <begin position="20"/>
        <end position="373"/>
    </location>
</feature>
<dbReference type="PANTHER" id="PTHR22906:SF21">
    <property type="entry name" value="SEMA DOMAIN-CONTAINING PROTEIN"/>
    <property type="match status" value="1"/>
</dbReference>
<evidence type="ECO:0000313" key="7">
    <source>
        <dbReference type="EnsemblMetazoa" id="CLYHEMP014888.1"/>
    </source>
</evidence>
<dbReference type="Proteomes" id="UP000594262">
    <property type="component" value="Unplaced"/>
</dbReference>
<dbReference type="AlphaFoldDB" id="A0A7M5WZ96"/>
<dbReference type="GO" id="GO:0016020">
    <property type="term" value="C:membrane"/>
    <property type="evidence" value="ECO:0007669"/>
    <property type="project" value="UniProtKB-SubCell"/>
</dbReference>
<evidence type="ECO:0000256" key="4">
    <source>
        <dbReference type="ARBA" id="ARBA00022989"/>
    </source>
</evidence>
<reference evidence="7" key="1">
    <citation type="submission" date="2021-01" db="UniProtKB">
        <authorList>
            <consortium name="EnsemblMetazoa"/>
        </authorList>
    </citation>
    <scope>IDENTIFICATION</scope>
</reference>
<dbReference type="InterPro" id="IPR036383">
    <property type="entry name" value="TSP1_rpt_sf"/>
</dbReference>
<keyword evidence="5" id="KW-1015">Disulfide bond</keyword>
<dbReference type="PROSITE" id="PS50092">
    <property type="entry name" value="TSP1"/>
    <property type="match status" value="2"/>
</dbReference>
<dbReference type="SMART" id="SM00209">
    <property type="entry name" value="TSP1"/>
    <property type="match status" value="2"/>
</dbReference>
<dbReference type="InterPro" id="IPR052065">
    <property type="entry name" value="Compl_asym_regulator"/>
</dbReference>
<keyword evidence="8" id="KW-1185">Reference proteome</keyword>
<dbReference type="Pfam" id="PF00090">
    <property type="entry name" value="TSP_1"/>
    <property type="match status" value="1"/>
</dbReference>
<proteinExistence type="predicted"/>
<keyword evidence="4" id="KW-0472">Membrane</keyword>
<evidence type="ECO:0000256" key="5">
    <source>
        <dbReference type="ARBA" id="ARBA00023157"/>
    </source>
</evidence>
<dbReference type="RefSeq" id="XP_066916682.1">
    <property type="nucleotide sequence ID" value="XM_067060581.1"/>
</dbReference>
<organism evidence="7 8">
    <name type="scientific">Clytia hemisphaerica</name>
    <dbReference type="NCBI Taxonomy" id="252671"/>
    <lineage>
        <taxon>Eukaryota</taxon>
        <taxon>Metazoa</taxon>
        <taxon>Cnidaria</taxon>
        <taxon>Hydrozoa</taxon>
        <taxon>Hydroidolina</taxon>
        <taxon>Leptothecata</taxon>
        <taxon>Obeliida</taxon>
        <taxon>Clytiidae</taxon>
        <taxon>Clytia</taxon>
    </lineage>
</organism>
<keyword evidence="3" id="KW-0677">Repeat</keyword>
<keyword evidence="6" id="KW-0732">Signal</keyword>
<dbReference type="SUPFAM" id="SSF82895">
    <property type="entry name" value="TSP-1 type 1 repeat"/>
    <property type="match status" value="2"/>
</dbReference>
<dbReference type="OrthoDB" id="5945011at2759"/>
<feature type="signal peptide" evidence="6">
    <location>
        <begin position="1"/>
        <end position="19"/>
    </location>
</feature>
<dbReference type="FunFam" id="2.20.100.10:FF:000007">
    <property type="entry name" value="Thrombospondin 1"/>
    <property type="match status" value="1"/>
</dbReference>
<comment type="subcellular location">
    <subcellularLocation>
        <location evidence="1">Membrane</location>
        <topology evidence="1">Single-pass membrane protein</topology>
    </subcellularLocation>
</comment>
<evidence type="ECO:0000256" key="2">
    <source>
        <dbReference type="ARBA" id="ARBA00022692"/>
    </source>
</evidence>
<dbReference type="GeneID" id="136803858"/>
<protein>
    <submittedName>
        <fullName evidence="7">Uncharacterized protein</fullName>
    </submittedName>
</protein>
<dbReference type="EnsemblMetazoa" id="CLYHEMT014888.1">
    <property type="protein sequence ID" value="CLYHEMP014888.1"/>
    <property type="gene ID" value="CLYHEMG014888"/>
</dbReference>
<dbReference type="InterPro" id="IPR000884">
    <property type="entry name" value="TSP1_rpt"/>
</dbReference>
<evidence type="ECO:0000313" key="8">
    <source>
        <dbReference type="Proteomes" id="UP000594262"/>
    </source>
</evidence>
<dbReference type="Gene3D" id="2.20.100.10">
    <property type="entry name" value="Thrombospondin type-1 (TSP1) repeat"/>
    <property type="match status" value="2"/>
</dbReference>
<evidence type="ECO:0000256" key="6">
    <source>
        <dbReference type="SAM" id="SignalP"/>
    </source>
</evidence>
<keyword evidence="4" id="KW-1133">Transmembrane helix</keyword>
<keyword evidence="2" id="KW-0812">Transmembrane</keyword>
<evidence type="ECO:0000256" key="3">
    <source>
        <dbReference type="ARBA" id="ARBA00022737"/>
    </source>
</evidence>
<dbReference type="PANTHER" id="PTHR22906">
    <property type="entry name" value="PROPERDIN"/>
    <property type="match status" value="1"/>
</dbReference>
<name>A0A7M5WZ96_9CNID</name>